<evidence type="ECO:0000313" key="3">
    <source>
        <dbReference type="Proteomes" id="UP000308149"/>
    </source>
</evidence>
<name>A0A5B7ZRS1_9GAMM</name>
<evidence type="ECO:0000313" key="2">
    <source>
        <dbReference type="EMBL" id="QDA57196.1"/>
    </source>
</evidence>
<dbReference type="EMBL" id="CP040871">
    <property type="protein sequence ID" value="QDA57196.1"/>
    <property type="molecule type" value="Genomic_DNA"/>
</dbReference>
<sequence>MNALSAVQDAMQVWLLQGDAGIVAFVDDDLAAHRLRIYADAYVLRLLDVLGNDFPATRTALGEDAFDVLARAYIAAHPSTQPSVCHFGHAFAGWLAARTDVPRGVHELARFEWLQGECFDAADAIPLGVEAIAALPADAWPALRLSLHPATRLLATRRLRLRDGKPCPATRSADRDWLLWRAGLDVHWRLLDADEADALRALHDGAAFGELCTRLATHHGDASALRAAALLKRWLADGLLAAPDTAHDS</sequence>
<dbReference type="Pfam" id="PF09836">
    <property type="entry name" value="DUF2063"/>
    <property type="match status" value="1"/>
</dbReference>
<gene>
    <name evidence="2" type="ORF">FHQ07_07650</name>
</gene>
<protein>
    <submittedName>
        <fullName evidence="2">DUF2063 domain-containing protein</fullName>
    </submittedName>
</protein>
<proteinExistence type="predicted"/>
<dbReference type="Gene3D" id="1.10.150.690">
    <property type="entry name" value="DUF2063"/>
    <property type="match status" value="1"/>
</dbReference>
<organism evidence="2 3">
    <name type="scientific">Thermomonas aquatica</name>
    <dbReference type="NCBI Taxonomy" id="2202149"/>
    <lineage>
        <taxon>Bacteria</taxon>
        <taxon>Pseudomonadati</taxon>
        <taxon>Pseudomonadota</taxon>
        <taxon>Gammaproteobacteria</taxon>
        <taxon>Lysobacterales</taxon>
        <taxon>Lysobacteraceae</taxon>
        <taxon>Thermomonas</taxon>
    </lineage>
</organism>
<keyword evidence="3" id="KW-1185">Reference proteome</keyword>
<feature type="domain" description="Putative DNA-binding" evidence="1">
    <location>
        <begin position="7"/>
        <end position="95"/>
    </location>
</feature>
<dbReference type="OrthoDB" id="343356at2"/>
<reference evidence="2 3" key="1">
    <citation type="submission" date="2019-06" db="EMBL/GenBank/DDBJ databases">
        <title>Thermomonas aquatica sp. nov., isolated from an industrial wastewater treatment plant.</title>
        <authorList>
            <person name="Jeon J.H."/>
            <person name="Park D.-S."/>
        </authorList>
    </citation>
    <scope>NUCLEOTIDE SEQUENCE [LARGE SCALE GENOMIC DNA]</scope>
    <source>
        <strain evidence="2 3">SY21</strain>
    </source>
</reference>
<dbReference type="Proteomes" id="UP000308149">
    <property type="component" value="Chromosome"/>
</dbReference>
<dbReference type="RefSeq" id="WP_139716248.1">
    <property type="nucleotide sequence ID" value="NZ_CP040871.1"/>
</dbReference>
<dbReference type="InterPro" id="IPR044922">
    <property type="entry name" value="DUF2063_N_sf"/>
</dbReference>
<dbReference type="KEGG" id="thes:FHQ07_07650"/>
<dbReference type="AlphaFoldDB" id="A0A5B7ZRS1"/>
<evidence type="ECO:0000259" key="1">
    <source>
        <dbReference type="Pfam" id="PF09836"/>
    </source>
</evidence>
<accession>A0A5B7ZRS1</accession>
<dbReference type="InterPro" id="IPR018640">
    <property type="entry name" value="DUF2063"/>
</dbReference>